<evidence type="ECO:0000313" key="2">
    <source>
        <dbReference type="Proteomes" id="UP000184048"/>
    </source>
</evidence>
<gene>
    <name evidence="1" type="ORF">SAMN02745131_01678</name>
</gene>
<reference evidence="1 2" key="1">
    <citation type="submission" date="2016-11" db="EMBL/GenBank/DDBJ databases">
        <authorList>
            <person name="Jaros S."/>
            <person name="Januszkiewicz K."/>
            <person name="Wedrychowicz H."/>
        </authorList>
    </citation>
    <scope>NUCLEOTIDE SEQUENCE [LARGE SCALE GENOMIC DNA]</scope>
    <source>
        <strain evidence="1 2">DSM 18119</strain>
    </source>
</reference>
<evidence type="ECO:0000313" key="1">
    <source>
        <dbReference type="EMBL" id="SHF03571.1"/>
    </source>
</evidence>
<sequence length="97" mass="10997">MTTSKTAIIKCGVKAQEFNLNNELHPHTSVSKLYIPAEADASFFKNRYPQAEIVDQKEFILEDDLIDHVIIFTPEVNDMPLIQAVLQSGKNVQIMHN</sequence>
<name>A0A1M4YCM2_9BACT</name>
<keyword evidence="2" id="KW-1185">Reference proteome</keyword>
<accession>A0A1M4YCM2</accession>
<dbReference type="EMBL" id="FQUU01000005">
    <property type="protein sequence ID" value="SHF03571.1"/>
    <property type="molecule type" value="Genomic_DNA"/>
</dbReference>
<proteinExistence type="predicted"/>
<protein>
    <submittedName>
        <fullName evidence="1">Uncharacterized protein</fullName>
    </submittedName>
</protein>
<dbReference type="Proteomes" id="UP000184048">
    <property type="component" value="Unassembled WGS sequence"/>
</dbReference>
<organism evidence="1 2">
    <name type="scientific">Flavisolibacter ginsengisoli DSM 18119</name>
    <dbReference type="NCBI Taxonomy" id="1121884"/>
    <lineage>
        <taxon>Bacteria</taxon>
        <taxon>Pseudomonadati</taxon>
        <taxon>Bacteroidota</taxon>
        <taxon>Chitinophagia</taxon>
        <taxon>Chitinophagales</taxon>
        <taxon>Chitinophagaceae</taxon>
        <taxon>Flavisolibacter</taxon>
    </lineage>
</organism>
<dbReference type="AlphaFoldDB" id="A0A1M4YCM2"/>
<dbReference type="STRING" id="1121884.SAMN02745131_01678"/>
<dbReference type="Gene3D" id="3.40.50.720">
    <property type="entry name" value="NAD(P)-binding Rossmann-like Domain"/>
    <property type="match status" value="1"/>
</dbReference>
<dbReference type="RefSeq" id="WP_072834879.1">
    <property type="nucleotide sequence ID" value="NZ_FQUU01000005.1"/>
</dbReference>